<protein>
    <submittedName>
        <fullName evidence="1">Uncharacterized protein</fullName>
    </submittedName>
</protein>
<keyword evidence="2" id="KW-1185">Reference proteome</keyword>
<sequence>MKRFLSPVVATVVGVCAVVGTFSIHAQSQAQPSSDKGRVDSSGKFTPRGGHEGPGGGPTITREQMAEEIKSGLEIKKVSKHVYRLGKVTFDKKARTVTVPMTVNMDRGIVEYLLVAESGKVHESVFTTKARPRDVHLACILLGMKGFEGTKWPVDETAIPSEFGVRAKVTWATNGPDREMPLSDCVVKADTSLGPQSAGKPLADGAWFYTGSNFYGGGFAAEKEGSIVAVIGDSAALINGIRRGRDQDEMHAANQEALPKKGRNVQLVLELPKK</sequence>
<accession>A0A6B3LDC9</accession>
<dbReference type="Proteomes" id="UP000475117">
    <property type="component" value="Chromosome"/>
</dbReference>
<gene>
    <name evidence="1" type="ORF">G3M56_000845</name>
</gene>
<dbReference type="NCBIfam" id="NF040466">
    <property type="entry name" value="ydjY_domain"/>
    <property type="match status" value="1"/>
</dbReference>
<dbReference type="KEGG" id="soa:G3M56_000845"/>
<dbReference type="InterPro" id="IPR047750">
    <property type="entry name" value="YdjY-like"/>
</dbReference>
<dbReference type="RefSeq" id="WP_164364931.1">
    <property type="nucleotide sequence ID" value="NZ_CP066776.1"/>
</dbReference>
<proteinExistence type="predicted"/>
<dbReference type="AlphaFoldDB" id="A0A6B3LDC9"/>
<dbReference type="EMBL" id="CP066776">
    <property type="protein sequence ID" value="QQL45167.1"/>
    <property type="molecule type" value="Genomic_DNA"/>
</dbReference>
<evidence type="ECO:0000313" key="2">
    <source>
        <dbReference type="Proteomes" id="UP000475117"/>
    </source>
</evidence>
<name>A0A6B3LDC9_9BACT</name>
<organism evidence="1 2">
    <name type="scientific">Sulfuriroseicoccus oceanibius</name>
    <dbReference type="NCBI Taxonomy" id="2707525"/>
    <lineage>
        <taxon>Bacteria</taxon>
        <taxon>Pseudomonadati</taxon>
        <taxon>Verrucomicrobiota</taxon>
        <taxon>Verrucomicrobiia</taxon>
        <taxon>Verrucomicrobiales</taxon>
        <taxon>Verrucomicrobiaceae</taxon>
        <taxon>Sulfuriroseicoccus</taxon>
    </lineage>
</organism>
<reference evidence="1 2" key="1">
    <citation type="submission" date="2020-12" db="EMBL/GenBank/DDBJ databases">
        <title>Sulforoseuscoccus oceanibium gen. nov., sp. nov., a representative of the phylum Verrucomicrobia with special cytoplasmic membrane, and proposal of Sulforoseuscoccusaceae fam. nov.</title>
        <authorList>
            <person name="Xi F."/>
        </authorList>
    </citation>
    <scope>NUCLEOTIDE SEQUENCE [LARGE SCALE GENOMIC DNA]</scope>
    <source>
        <strain evidence="1 2">T37</strain>
    </source>
</reference>
<evidence type="ECO:0000313" key="1">
    <source>
        <dbReference type="EMBL" id="QQL45167.1"/>
    </source>
</evidence>